<sequence length="456" mass="49963">MLKRTTAAAPASANRLGCLVIFILITFAYVIQTELTQAVQRTYQKPYLLLFLTHSGYIAILPLHLLLLKLLQPSIRLSTRLRQLRRLVVLQYNHQRRQHESARSPASDLQPLLLPNIPPRAASLPSQAFPLAWFVKRSVQLTLFLALPAMCWYGAVPFADMTSITSIFNTNAAFTYLFAVCFLDSERVEARKSLGVLSSLLGAFLISYAERAAPPSDSAPLPDDQHNKGRLRLLGISLALLGSIGYALYEVWYKRAIAWSEAYSSPPPAKSGLSDLEPEHHASSGSDTDIADPEFRPSSSRGSEGGPKGRVDPDSLPIREARSSLYSQDSLLHANLMTTMVGLATLCLLWIPIPLLHWTGIEPFEVVQDPAIAWMILGIILMGVLFNAGFMILIGLWGPVVASVGNLCTLVLIAIVDHTIIGAINSHDSERNLPPFGFLSALGCLSILLGFSILNF</sequence>
<feature type="region of interest" description="Disordered" evidence="1">
    <location>
        <begin position="269"/>
        <end position="315"/>
    </location>
</feature>
<dbReference type="GeneID" id="77809122"/>
<feature type="transmembrane region" description="Helical" evidence="2">
    <location>
        <begin position="194"/>
        <end position="211"/>
    </location>
</feature>
<evidence type="ECO:0000256" key="2">
    <source>
        <dbReference type="SAM" id="Phobius"/>
    </source>
</evidence>
<dbReference type="PANTHER" id="PTHR19346">
    <property type="entry name" value="SUGAR PHOSPHATE TRANSPORTER DOMAIN-CONTAINING PROTEIN"/>
    <property type="match status" value="1"/>
</dbReference>
<evidence type="ECO:0000256" key="1">
    <source>
        <dbReference type="SAM" id="MobiDB-lite"/>
    </source>
</evidence>
<accession>A0ABY7CHF5</accession>
<keyword evidence="4" id="KW-1185">Reference proteome</keyword>
<reference evidence="3" key="1">
    <citation type="submission" date="2022-10" db="EMBL/GenBank/DDBJ databases">
        <title>Puccinia triticina Genome sequencing and assembly.</title>
        <authorList>
            <person name="Li C."/>
        </authorList>
    </citation>
    <scope>NUCLEOTIDE SEQUENCE</scope>
    <source>
        <strain evidence="3">Pt15</strain>
    </source>
</reference>
<protein>
    <recommendedName>
        <fullName evidence="5">EamA domain-containing protein</fullName>
    </recommendedName>
</protein>
<gene>
    <name evidence="3" type="ORF">PtA15_4A351</name>
</gene>
<keyword evidence="2" id="KW-0812">Transmembrane</keyword>
<evidence type="ECO:0000313" key="4">
    <source>
        <dbReference type="Proteomes" id="UP001164743"/>
    </source>
</evidence>
<evidence type="ECO:0008006" key="5">
    <source>
        <dbReference type="Google" id="ProtNLM"/>
    </source>
</evidence>
<keyword evidence="2" id="KW-1133">Transmembrane helix</keyword>
<keyword evidence="2" id="KW-0472">Membrane</keyword>
<feature type="transmembrane region" description="Helical" evidence="2">
    <location>
        <begin position="138"/>
        <end position="155"/>
    </location>
</feature>
<feature type="transmembrane region" description="Helical" evidence="2">
    <location>
        <begin position="404"/>
        <end position="424"/>
    </location>
</feature>
<proteinExistence type="predicted"/>
<dbReference type="EMBL" id="CP110424">
    <property type="protein sequence ID" value="WAQ83902.1"/>
    <property type="molecule type" value="Genomic_DNA"/>
</dbReference>
<organism evidence="3 4">
    <name type="scientific">Puccinia triticina</name>
    <dbReference type="NCBI Taxonomy" id="208348"/>
    <lineage>
        <taxon>Eukaryota</taxon>
        <taxon>Fungi</taxon>
        <taxon>Dikarya</taxon>
        <taxon>Basidiomycota</taxon>
        <taxon>Pucciniomycotina</taxon>
        <taxon>Pucciniomycetes</taxon>
        <taxon>Pucciniales</taxon>
        <taxon>Pucciniaceae</taxon>
        <taxon>Puccinia</taxon>
    </lineage>
</organism>
<feature type="transmembrane region" description="Helical" evidence="2">
    <location>
        <begin position="161"/>
        <end position="182"/>
    </location>
</feature>
<dbReference type="SUPFAM" id="SSF103481">
    <property type="entry name" value="Multidrug resistance efflux transporter EmrE"/>
    <property type="match status" value="1"/>
</dbReference>
<dbReference type="PANTHER" id="PTHR19346:SF4">
    <property type="entry name" value="SUGAR PHOSPHATE TRANSPORTER DOMAIN-CONTAINING PROTEIN"/>
    <property type="match status" value="1"/>
</dbReference>
<feature type="transmembrane region" description="Helical" evidence="2">
    <location>
        <begin position="371"/>
        <end position="397"/>
    </location>
</feature>
<feature type="transmembrane region" description="Helical" evidence="2">
    <location>
        <begin position="231"/>
        <end position="249"/>
    </location>
</feature>
<evidence type="ECO:0000313" key="3">
    <source>
        <dbReference type="EMBL" id="WAQ83902.1"/>
    </source>
</evidence>
<dbReference type="InterPro" id="IPR026505">
    <property type="entry name" value="Solute_c_fam_35_mem_F3/F4"/>
</dbReference>
<dbReference type="InterPro" id="IPR037185">
    <property type="entry name" value="EmrE-like"/>
</dbReference>
<feature type="transmembrane region" description="Helical" evidence="2">
    <location>
        <begin position="51"/>
        <end position="71"/>
    </location>
</feature>
<feature type="transmembrane region" description="Helical" evidence="2">
    <location>
        <begin position="12"/>
        <end position="31"/>
    </location>
</feature>
<feature type="transmembrane region" description="Helical" evidence="2">
    <location>
        <begin position="331"/>
        <end position="351"/>
    </location>
</feature>
<feature type="transmembrane region" description="Helical" evidence="2">
    <location>
        <begin position="436"/>
        <end position="454"/>
    </location>
</feature>
<dbReference type="Proteomes" id="UP001164743">
    <property type="component" value="Chromosome 4A"/>
</dbReference>
<name>A0ABY7CHF5_9BASI</name>
<dbReference type="RefSeq" id="XP_053019457.1">
    <property type="nucleotide sequence ID" value="XM_053168227.1"/>
</dbReference>